<feature type="compositionally biased region" description="Polar residues" evidence="1">
    <location>
        <begin position="12"/>
        <end position="26"/>
    </location>
</feature>
<feature type="region of interest" description="Disordered" evidence="1">
    <location>
        <begin position="1"/>
        <end position="65"/>
    </location>
</feature>
<evidence type="ECO:0000313" key="4">
    <source>
        <dbReference type="Proteomes" id="UP000029964"/>
    </source>
</evidence>
<dbReference type="EMBL" id="JPKY01000032">
    <property type="protein sequence ID" value="KFH45458.1"/>
    <property type="molecule type" value="Genomic_DNA"/>
</dbReference>
<feature type="transmembrane region" description="Helical" evidence="2">
    <location>
        <begin position="186"/>
        <end position="209"/>
    </location>
</feature>
<proteinExistence type="predicted"/>
<feature type="transmembrane region" description="Helical" evidence="2">
    <location>
        <begin position="360"/>
        <end position="382"/>
    </location>
</feature>
<feature type="transmembrane region" description="Helical" evidence="2">
    <location>
        <begin position="461"/>
        <end position="484"/>
    </location>
</feature>
<feature type="compositionally biased region" description="Low complexity" evidence="1">
    <location>
        <begin position="37"/>
        <end position="54"/>
    </location>
</feature>
<accession>A0A086T7X6</accession>
<keyword evidence="2" id="KW-0812">Transmembrane</keyword>
<reference evidence="4" key="1">
    <citation type="journal article" date="2014" name="Genome Announc.">
        <title>Genome sequence and annotation of Acremonium chrysogenum, producer of the beta-lactam antibiotic cephalosporin C.</title>
        <authorList>
            <person name="Terfehr D."/>
            <person name="Dahlmann T.A."/>
            <person name="Specht T."/>
            <person name="Zadra I."/>
            <person name="Kuernsteiner H."/>
            <person name="Kueck U."/>
        </authorList>
    </citation>
    <scope>NUCLEOTIDE SEQUENCE [LARGE SCALE GENOMIC DNA]</scope>
    <source>
        <strain evidence="4">ATCC 11550 / CBS 779.69 / DSM 880 / IAM 14645 / JCM 23072 / IMI 49137</strain>
    </source>
</reference>
<keyword evidence="4" id="KW-1185">Reference proteome</keyword>
<feature type="transmembrane region" description="Helical" evidence="2">
    <location>
        <begin position="157"/>
        <end position="180"/>
    </location>
</feature>
<protein>
    <recommendedName>
        <fullName evidence="5">Heparan-alpha-glucosaminide N-acetyltransferase catalytic domain-containing protein</fullName>
    </recommendedName>
</protein>
<name>A0A086T7X6_HAPC1</name>
<feature type="transmembrane region" description="Helical" evidence="2">
    <location>
        <begin position="423"/>
        <end position="440"/>
    </location>
</feature>
<dbReference type="PANTHER" id="PTHR40407">
    <property type="entry name" value="MEMBRANE PROTEIN-LIKE PROTEIN"/>
    <property type="match status" value="1"/>
</dbReference>
<comment type="caution">
    <text evidence="3">The sequence shown here is derived from an EMBL/GenBank/DDBJ whole genome shotgun (WGS) entry which is preliminary data.</text>
</comment>
<evidence type="ECO:0000313" key="3">
    <source>
        <dbReference type="EMBL" id="KFH45458.1"/>
    </source>
</evidence>
<dbReference type="AlphaFoldDB" id="A0A086T7X6"/>
<feature type="transmembrane region" description="Helical" evidence="2">
    <location>
        <begin position="504"/>
        <end position="523"/>
    </location>
</feature>
<organism evidence="3 4">
    <name type="scientific">Hapsidospora chrysogenum (strain ATCC 11550 / CBS 779.69 / DSM 880 / IAM 14645 / JCM 23072 / IMI 49137)</name>
    <name type="common">Acremonium chrysogenum</name>
    <dbReference type="NCBI Taxonomy" id="857340"/>
    <lineage>
        <taxon>Eukaryota</taxon>
        <taxon>Fungi</taxon>
        <taxon>Dikarya</taxon>
        <taxon>Ascomycota</taxon>
        <taxon>Pezizomycotina</taxon>
        <taxon>Sordariomycetes</taxon>
        <taxon>Hypocreomycetidae</taxon>
        <taxon>Hypocreales</taxon>
        <taxon>Bionectriaceae</taxon>
        <taxon>Hapsidospora</taxon>
    </lineage>
</organism>
<sequence>MADQDIERHAANGTTTSSNVIVTTPNGPRHHTYGSFPAPGDTSPPDDPSTGTASQPTVDAPVKPALKTRAVGPDLLRGALMAFMALDHVSIFLRAFHHGTGNGNEEDGVVVHEWNRPVAYAVRTISHLCGPGFTFLLGMGVAYLSESRTRLGWSSAMLVRYYAVRAAVLTAITVLMGVLFTGGQVWFLNMVLFSLAVDLFLTGLLWIVIRRTEPALASCLARFMPSSKAASADDGATEPLLGQAQTQGYKDVATRARDASRYIHHGFLLVLGVVTIWWNIWLSPYGGHCQAAASEETPAPVPRIMGLQVKNPWLRLWFWPVMEPGTHVASGFPPMAWLSFSILGLLYGRILLSTRRSRHVLATGYAVVALAFAALFVLTRVLRFGNLSESCMQTPEHEAHPNENPYLVSPESFFYIIKYPPDVAFWAFTLAGNFALLAFFEALPLHISKRLTLLLDFGSSALFFYILHLVVAAALGGVLTALFGTERDFPNPLEPDAREKSIESIPVFFATWAAVILIMWPLCRWYGRFKSQKPVDSVWRFF</sequence>
<evidence type="ECO:0000256" key="1">
    <source>
        <dbReference type="SAM" id="MobiDB-lite"/>
    </source>
</evidence>
<keyword evidence="2" id="KW-0472">Membrane</keyword>
<feature type="transmembrane region" description="Helical" evidence="2">
    <location>
        <begin position="262"/>
        <end position="280"/>
    </location>
</feature>
<feature type="compositionally biased region" description="Basic and acidic residues" evidence="1">
    <location>
        <begin position="1"/>
        <end position="10"/>
    </location>
</feature>
<dbReference type="PANTHER" id="PTHR40407:SF1">
    <property type="entry name" value="HEPARAN-ALPHA-GLUCOSAMINIDE N-ACETYLTRANSFERASE CATALYTIC DOMAIN-CONTAINING PROTEIN"/>
    <property type="match status" value="1"/>
</dbReference>
<keyword evidence="2" id="KW-1133">Transmembrane helix</keyword>
<evidence type="ECO:0000256" key="2">
    <source>
        <dbReference type="SAM" id="Phobius"/>
    </source>
</evidence>
<gene>
    <name evidence="3" type="ORF">ACRE_037540</name>
</gene>
<evidence type="ECO:0008006" key="5">
    <source>
        <dbReference type="Google" id="ProtNLM"/>
    </source>
</evidence>
<dbReference type="STRING" id="857340.A0A086T7X6"/>
<dbReference type="OrthoDB" id="2505607at2759"/>
<dbReference type="Proteomes" id="UP000029964">
    <property type="component" value="Unassembled WGS sequence"/>
</dbReference>
<dbReference type="HOGENOM" id="CLU_507131_0_0_1"/>
<feature type="transmembrane region" description="Helical" evidence="2">
    <location>
        <begin position="328"/>
        <end position="348"/>
    </location>
</feature>